<protein>
    <recommendedName>
        <fullName evidence="4">non-specific serine/threonine protein kinase</fullName>
        <ecNumber evidence="4">2.7.11.1</ecNumber>
    </recommendedName>
</protein>
<evidence type="ECO:0000256" key="8">
    <source>
        <dbReference type="ARBA" id="ARBA00022614"/>
    </source>
</evidence>
<dbReference type="InterPro" id="IPR011009">
    <property type="entry name" value="Kinase-like_dom_sf"/>
</dbReference>
<comment type="similarity">
    <text evidence="3">Belongs to the protein kinase superfamily. Ser/Thr protein kinase family.</text>
</comment>
<dbReference type="GO" id="GO:0051707">
    <property type="term" value="P:response to other organism"/>
    <property type="evidence" value="ECO:0007669"/>
    <property type="project" value="UniProtKB-ARBA"/>
</dbReference>
<keyword evidence="13 22" id="KW-0547">Nucleotide-binding</keyword>
<dbReference type="InterPro" id="IPR003591">
    <property type="entry name" value="Leu-rich_rpt_typical-subtyp"/>
</dbReference>
<dbReference type="Gene3D" id="3.30.200.20">
    <property type="entry name" value="Phosphorylase Kinase, domain 1"/>
    <property type="match status" value="1"/>
</dbReference>
<organism evidence="25 26">
    <name type="scientific">Perilla frutescens var. hirtella</name>
    <name type="common">Perilla citriodora</name>
    <name type="synonym">Perilla setoyensis</name>
    <dbReference type="NCBI Taxonomy" id="608512"/>
    <lineage>
        <taxon>Eukaryota</taxon>
        <taxon>Viridiplantae</taxon>
        <taxon>Streptophyta</taxon>
        <taxon>Embryophyta</taxon>
        <taxon>Tracheophyta</taxon>
        <taxon>Spermatophyta</taxon>
        <taxon>Magnoliopsida</taxon>
        <taxon>eudicotyledons</taxon>
        <taxon>Gunneridae</taxon>
        <taxon>Pentapetalae</taxon>
        <taxon>asterids</taxon>
        <taxon>lamiids</taxon>
        <taxon>Lamiales</taxon>
        <taxon>Lamiaceae</taxon>
        <taxon>Nepetoideae</taxon>
        <taxon>Elsholtzieae</taxon>
        <taxon>Perilla</taxon>
    </lineage>
</organism>
<keyword evidence="6" id="KW-0723">Serine/threonine-protein kinase</keyword>
<evidence type="ECO:0000256" key="10">
    <source>
        <dbReference type="ARBA" id="ARBA00022692"/>
    </source>
</evidence>
<evidence type="ECO:0000256" key="1">
    <source>
        <dbReference type="ARBA" id="ARBA00004162"/>
    </source>
</evidence>
<evidence type="ECO:0000256" key="18">
    <source>
        <dbReference type="ARBA" id="ARBA00023170"/>
    </source>
</evidence>
<evidence type="ECO:0000256" key="2">
    <source>
        <dbReference type="ARBA" id="ARBA00004479"/>
    </source>
</evidence>
<dbReference type="GO" id="GO:0005524">
    <property type="term" value="F:ATP binding"/>
    <property type="evidence" value="ECO:0007669"/>
    <property type="project" value="UniProtKB-UniRule"/>
</dbReference>
<gene>
    <name evidence="25" type="ORF">C2S53_012690</name>
</gene>
<dbReference type="PROSITE" id="PS50011">
    <property type="entry name" value="PROTEIN_KINASE_DOM"/>
    <property type="match status" value="1"/>
</dbReference>
<evidence type="ECO:0000313" key="25">
    <source>
        <dbReference type="EMBL" id="KAH6833468.1"/>
    </source>
</evidence>
<feature type="domain" description="Protein kinase" evidence="24">
    <location>
        <begin position="685"/>
        <end position="979"/>
    </location>
</feature>
<feature type="transmembrane region" description="Helical" evidence="23">
    <location>
        <begin position="629"/>
        <end position="649"/>
    </location>
</feature>
<dbReference type="Gene3D" id="3.80.10.10">
    <property type="entry name" value="Ribonuclease Inhibitor"/>
    <property type="match status" value="2"/>
</dbReference>
<accession>A0AAD4PB51</accession>
<keyword evidence="14" id="KW-0418">Kinase</keyword>
<dbReference type="GO" id="GO:0005886">
    <property type="term" value="C:plasma membrane"/>
    <property type="evidence" value="ECO:0007669"/>
    <property type="project" value="UniProtKB-SubCell"/>
</dbReference>
<dbReference type="FunFam" id="1.10.510.10:FF:000358">
    <property type="entry name" value="Putative leucine-rich repeat receptor-like serine/threonine-protein kinase"/>
    <property type="match status" value="1"/>
</dbReference>
<dbReference type="SMART" id="SM00220">
    <property type="entry name" value="S_TKc"/>
    <property type="match status" value="1"/>
</dbReference>
<sequence length="981" mass="107364">MIIFFPPAATYSSNETDLRSLVAFKSAIVLDPQGALVSWNETTHFCRWSGVQCGRRHSDRVVAINLRSQGLVGSLSPHLGNLSLLTSIILQNNTFNGPIPQQITLLSRLQYVEFSNNSFSGSIPKNLSKIPNLHFLNLIDNYLTGNIPSELGDLTNLHVLALSGNPLTGHIPPSIGNITSLNLLSLAYCLLQGEIPASFARLRSLEKLFLSGNTYTGSLPTDLFNISTIQKFEVAENQLHGVIPSNIGLTLPNVNEIHLEYNQFTGSIPFSISNASLLQILVLSFNNFTGLMPSVGKLSLLQAFVVESNLITDDISFISSLTNLTNLEYLMVGSNLLTGSLPDSIANLSSQLSTFYLDGNKIHGVIPSGIENLFILGQFIVADNYLEDPFPLGIGKLSKLRILDLHNNRFSNKLHISFGNMTLLSNLYLNENNLSGDIPSSLANCTNLIDLDLSQNNLSGLIPPEVMRLSSVSITFNLSYNAFDGGIPFDVGLINLVALDLSHNRLYGQIPNSLSKCISLEKLYLDGNLLQGEIPQGLSGLVVLQDLDLSVNNLSGPIPEFLGKLKLQKLNLSFNSLQGEVPITGVFKNRTSISVEGNDGLCGGIPQLKLPPCPSLVQKRKHLSTLTKILIPIVSAGDIFLTLFALFIYKQRLSKKKATPSLPSLTGIQIMRLSYMDLLKATDGFSETNLLGFGRFGSVYKGIVGDGQIVIAVKVLNLSVSGASRSFMTECNALRNVRHRNLLKILSVCESIDFQGNEFKALVYEYKANGSLEKWLHQNAESNINLDMMKRLNIAIDIAEGVEYLHSNTDNDLSIVHGDLKPSNILLDQEMTAYVGDFGLAKIISEIVIPSHESNSSIGIRGTIGYVPPEYGMSSPVSTQGDAYSYGIVLLEMFTNLRPTDNLLKDHINLHSLVSVALPDRVMEVVDPQIQTLMMNNDRMKSCMTSILSIGVSCSKEMPRERMSMTDVAIQLHKIHKLLSS</sequence>
<dbReference type="InterPro" id="IPR008271">
    <property type="entry name" value="Ser/Thr_kinase_AS"/>
</dbReference>
<dbReference type="InterPro" id="IPR013210">
    <property type="entry name" value="LRR_N_plant-typ"/>
</dbReference>
<dbReference type="Proteomes" id="UP001190926">
    <property type="component" value="Unassembled WGS sequence"/>
</dbReference>
<keyword evidence="12" id="KW-0677">Repeat</keyword>
<dbReference type="Pfam" id="PF07714">
    <property type="entry name" value="PK_Tyr_Ser-Thr"/>
    <property type="match status" value="1"/>
</dbReference>
<dbReference type="FunFam" id="3.30.200.20:FF:000432">
    <property type="entry name" value="LRR receptor-like serine/threonine-protein kinase EFR"/>
    <property type="match status" value="1"/>
</dbReference>
<dbReference type="InterPro" id="IPR000719">
    <property type="entry name" value="Prot_kinase_dom"/>
</dbReference>
<comment type="catalytic activity">
    <reaction evidence="21">
        <text>L-seryl-[protein] + ATP = O-phospho-L-seryl-[protein] + ADP + H(+)</text>
        <dbReference type="Rhea" id="RHEA:17989"/>
        <dbReference type="Rhea" id="RHEA-COMP:9863"/>
        <dbReference type="Rhea" id="RHEA-COMP:11604"/>
        <dbReference type="ChEBI" id="CHEBI:15378"/>
        <dbReference type="ChEBI" id="CHEBI:29999"/>
        <dbReference type="ChEBI" id="CHEBI:30616"/>
        <dbReference type="ChEBI" id="CHEBI:83421"/>
        <dbReference type="ChEBI" id="CHEBI:456216"/>
        <dbReference type="EC" id="2.7.11.1"/>
    </reaction>
</comment>
<dbReference type="GO" id="GO:0006952">
    <property type="term" value="P:defense response"/>
    <property type="evidence" value="ECO:0007669"/>
    <property type="project" value="UniProtKB-ARBA"/>
</dbReference>
<evidence type="ECO:0000256" key="17">
    <source>
        <dbReference type="ARBA" id="ARBA00023136"/>
    </source>
</evidence>
<dbReference type="PROSITE" id="PS00108">
    <property type="entry name" value="PROTEIN_KINASE_ST"/>
    <property type="match status" value="1"/>
</dbReference>
<dbReference type="PANTHER" id="PTHR27008:SF596">
    <property type="entry name" value="OS02G0215500 PROTEIN"/>
    <property type="match status" value="1"/>
</dbReference>
<keyword evidence="19" id="KW-0325">Glycoprotein</keyword>
<evidence type="ECO:0000256" key="15">
    <source>
        <dbReference type="ARBA" id="ARBA00022840"/>
    </source>
</evidence>
<keyword evidence="16 23" id="KW-1133">Transmembrane helix</keyword>
<dbReference type="InterPro" id="IPR032675">
    <property type="entry name" value="LRR_dom_sf"/>
</dbReference>
<dbReference type="PANTHER" id="PTHR27008">
    <property type="entry name" value="OS04G0122200 PROTEIN"/>
    <property type="match status" value="1"/>
</dbReference>
<comment type="subcellular location">
    <subcellularLocation>
        <location evidence="1">Cell membrane</location>
        <topology evidence="1">Single-pass membrane protein</topology>
    </subcellularLocation>
    <subcellularLocation>
        <location evidence="2">Membrane</location>
        <topology evidence="2">Single-pass type I membrane protein</topology>
    </subcellularLocation>
</comment>
<evidence type="ECO:0000256" key="23">
    <source>
        <dbReference type="SAM" id="Phobius"/>
    </source>
</evidence>
<evidence type="ECO:0000256" key="19">
    <source>
        <dbReference type="ARBA" id="ARBA00023180"/>
    </source>
</evidence>
<dbReference type="FunFam" id="3.80.10.10:FF:000095">
    <property type="entry name" value="LRR receptor-like serine/threonine-protein kinase GSO1"/>
    <property type="match status" value="1"/>
</dbReference>
<dbReference type="PROSITE" id="PS00107">
    <property type="entry name" value="PROTEIN_KINASE_ATP"/>
    <property type="match status" value="1"/>
</dbReference>
<dbReference type="GO" id="GO:0004674">
    <property type="term" value="F:protein serine/threonine kinase activity"/>
    <property type="evidence" value="ECO:0007669"/>
    <property type="project" value="UniProtKB-KW"/>
</dbReference>
<evidence type="ECO:0000256" key="9">
    <source>
        <dbReference type="ARBA" id="ARBA00022679"/>
    </source>
</evidence>
<keyword evidence="5" id="KW-1003">Cell membrane</keyword>
<dbReference type="SMART" id="SM00369">
    <property type="entry name" value="LRR_TYP"/>
    <property type="match status" value="8"/>
</dbReference>
<dbReference type="EC" id="2.7.11.1" evidence="4"/>
<keyword evidence="8" id="KW-0433">Leucine-rich repeat</keyword>
<evidence type="ECO:0000256" key="22">
    <source>
        <dbReference type="PROSITE-ProRule" id="PRU10141"/>
    </source>
</evidence>
<keyword evidence="11" id="KW-0732">Signal</keyword>
<dbReference type="Pfam" id="PF08263">
    <property type="entry name" value="LRRNT_2"/>
    <property type="match status" value="1"/>
</dbReference>
<dbReference type="InterPro" id="IPR051809">
    <property type="entry name" value="Plant_receptor-like_S/T_kinase"/>
</dbReference>
<evidence type="ECO:0000256" key="6">
    <source>
        <dbReference type="ARBA" id="ARBA00022527"/>
    </source>
</evidence>
<dbReference type="Pfam" id="PF00560">
    <property type="entry name" value="LRR_1"/>
    <property type="match status" value="11"/>
</dbReference>
<evidence type="ECO:0000256" key="13">
    <source>
        <dbReference type="ARBA" id="ARBA00022741"/>
    </source>
</evidence>
<evidence type="ECO:0000259" key="24">
    <source>
        <dbReference type="PROSITE" id="PS50011"/>
    </source>
</evidence>
<feature type="binding site" evidence="22">
    <location>
        <position position="714"/>
    </location>
    <ligand>
        <name>ATP</name>
        <dbReference type="ChEBI" id="CHEBI:30616"/>
    </ligand>
</feature>
<evidence type="ECO:0000256" key="3">
    <source>
        <dbReference type="ARBA" id="ARBA00008684"/>
    </source>
</evidence>
<keyword evidence="9" id="KW-0808">Transferase</keyword>
<keyword evidence="17 23" id="KW-0472">Membrane</keyword>
<evidence type="ECO:0000256" key="12">
    <source>
        <dbReference type="ARBA" id="ARBA00022737"/>
    </source>
</evidence>
<reference evidence="25 26" key="1">
    <citation type="journal article" date="2021" name="Nat. Commun.">
        <title>Incipient diploidization of the medicinal plant Perilla within 10,000 years.</title>
        <authorList>
            <person name="Zhang Y."/>
            <person name="Shen Q."/>
            <person name="Leng L."/>
            <person name="Zhang D."/>
            <person name="Chen S."/>
            <person name="Shi Y."/>
            <person name="Ning Z."/>
            <person name="Chen S."/>
        </authorList>
    </citation>
    <scope>NUCLEOTIDE SEQUENCE [LARGE SCALE GENOMIC DNA]</scope>
    <source>
        <strain evidence="26">cv. PC099</strain>
    </source>
</reference>
<keyword evidence="15 22" id="KW-0067">ATP-binding</keyword>
<dbReference type="SUPFAM" id="SSF52058">
    <property type="entry name" value="L domain-like"/>
    <property type="match status" value="2"/>
</dbReference>
<proteinExistence type="inferred from homology"/>
<evidence type="ECO:0000256" key="7">
    <source>
        <dbReference type="ARBA" id="ARBA00022553"/>
    </source>
</evidence>
<evidence type="ECO:0000256" key="14">
    <source>
        <dbReference type="ARBA" id="ARBA00022777"/>
    </source>
</evidence>
<evidence type="ECO:0000313" key="26">
    <source>
        <dbReference type="Proteomes" id="UP001190926"/>
    </source>
</evidence>
<dbReference type="AlphaFoldDB" id="A0AAD4PB51"/>
<dbReference type="SUPFAM" id="SSF56112">
    <property type="entry name" value="Protein kinase-like (PK-like)"/>
    <property type="match status" value="1"/>
</dbReference>
<dbReference type="FunFam" id="3.80.10.10:FF:000288">
    <property type="entry name" value="LRR receptor-like serine/threonine-protein kinase EFR"/>
    <property type="match status" value="1"/>
</dbReference>
<evidence type="ECO:0000256" key="5">
    <source>
        <dbReference type="ARBA" id="ARBA00022475"/>
    </source>
</evidence>
<dbReference type="EMBL" id="SDAM02000058">
    <property type="protein sequence ID" value="KAH6833468.1"/>
    <property type="molecule type" value="Genomic_DNA"/>
</dbReference>
<comment type="catalytic activity">
    <reaction evidence="20">
        <text>L-threonyl-[protein] + ATP = O-phospho-L-threonyl-[protein] + ADP + H(+)</text>
        <dbReference type="Rhea" id="RHEA:46608"/>
        <dbReference type="Rhea" id="RHEA-COMP:11060"/>
        <dbReference type="Rhea" id="RHEA-COMP:11605"/>
        <dbReference type="ChEBI" id="CHEBI:15378"/>
        <dbReference type="ChEBI" id="CHEBI:30013"/>
        <dbReference type="ChEBI" id="CHEBI:30616"/>
        <dbReference type="ChEBI" id="CHEBI:61977"/>
        <dbReference type="ChEBI" id="CHEBI:456216"/>
        <dbReference type="EC" id="2.7.11.1"/>
    </reaction>
</comment>
<keyword evidence="7" id="KW-0597">Phosphoprotein</keyword>
<keyword evidence="18" id="KW-0675">Receptor</keyword>
<dbReference type="InterPro" id="IPR001611">
    <property type="entry name" value="Leu-rich_rpt"/>
</dbReference>
<dbReference type="Gene3D" id="1.10.510.10">
    <property type="entry name" value="Transferase(Phosphotransferase) domain 1"/>
    <property type="match status" value="1"/>
</dbReference>
<comment type="caution">
    <text evidence="25">The sequence shown here is derived from an EMBL/GenBank/DDBJ whole genome shotgun (WGS) entry which is preliminary data.</text>
</comment>
<evidence type="ECO:0000256" key="20">
    <source>
        <dbReference type="ARBA" id="ARBA00047899"/>
    </source>
</evidence>
<keyword evidence="10 23" id="KW-0812">Transmembrane</keyword>
<evidence type="ECO:0000256" key="11">
    <source>
        <dbReference type="ARBA" id="ARBA00022729"/>
    </source>
</evidence>
<name>A0AAD4PB51_PERFH</name>
<dbReference type="PRINTS" id="PR00019">
    <property type="entry name" value="LEURICHRPT"/>
</dbReference>
<evidence type="ECO:0000256" key="16">
    <source>
        <dbReference type="ARBA" id="ARBA00022989"/>
    </source>
</evidence>
<dbReference type="InterPro" id="IPR001245">
    <property type="entry name" value="Ser-Thr/Tyr_kinase_cat_dom"/>
</dbReference>
<evidence type="ECO:0000256" key="21">
    <source>
        <dbReference type="ARBA" id="ARBA00048679"/>
    </source>
</evidence>
<evidence type="ECO:0000256" key="4">
    <source>
        <dbReference type="ARBA" id="ARBA00012513"/>
    </source>
</evidence>
<keyword evidence="26" id="KW-1185">Reference proteome</keyword>
<dbReference type="InterPro" id="IPR017441">
    <property type="entry name" value="Protein_kinase_ATP_BS"/>
</dbReference>